<dbReference type="OrthoDB" id="2015333at2759"/>
<dbReference type="Proteomes" id="UP000541444">
    <property type="component" value="Unassembled WGS sequence"/>
</dbReference>
<accession>A0A7J7PCG6</accession>
<keyword evidence="2" id="KW-1185">Reference proteome</keyword>
<dbReference type="PANTHER" id="PTHR31280:SF1">
    <property type="entry name" value="OS03G0138600 PROTEIN"/>
    <property type="match status" value="1"/>
</dbReference>
<evidence type="ECO:0000313" key="1">
    <source>
        <dbReference type="EMBL" id="KAF6177106.1"/>
    </source>
</evidence>
<name>A0A7J7PCG6_9MAGN</name>
<protein>
    <submittedName>
        <fullName evidence="1">Uncharacterized protein</fullName>
    </submittedName>
</protein>
<dbReference type="InterPro" id="IPR008528">
    <property type="entry name" value="unc-13_homologue"/>
</dbReference>
<gene>
    <name evidence="1" type="ORF">GIB67_005094</name>
</gene>
<comment type="caution">
    <text evidence="1">The sequence shown here is derived from an EMBL/GenBank/DDBJ whole genome shotgun (WGS) entry which is preliminary data.</text>
</comment>
<dbReference type="EMBL" id="JACGCM010000003">
    <property type="protein sequence ID" value="KAF6177106.1"/>
    <property type="molecule type" value="Genomic_DNA"/>
</dbReference>
<evidence type="ECO:0000313" key="2">
    <source>
        <dbReference type="Proteomes" id="UP000541444"/>
    </source>
</evidence>
<dbReference type="AlphaFoldDB" id="A0A7J7PCG6"/>
<sequence>MQVWSETRLLDYYESFDKGTVGLMESLLPFALSVAKILDEDISNLERGDGVEDSTGSRMDYFIKSSVRNAFSKMLEIGGNNRLLKQKMKKQVRGFFD</sequence>
<organism evidence="1 2">
    <name type="scientific">Kingdonia uniflora</name>
    <dbReference type="NCBI Taxonomy" id="39325"/>
    <lineage>
        <taxon>Eukaryota</taxon>
        <taxon>Viridiplantae</taxon>
        <taxon>Streptophyta</taxon>
        <taxon>Embryophyta</taxon>
        <taxon>Tracheophyta</taxon>
        <taxon>Spermatophyta</taxon>
        <taxon>Magnoliopsida</taxon>
        <taxon>Ranunculales</taxon>
        <taxon>Circaeasteraceae</taxon>
        <taxon>Kingdonia</taxon>
    </lineage>
</organism>
<proteinExistence type="predicted"/>
<reference evidence="1 2" key="1">
    <citation type="journal article" date="2020" name="IScience">
        <title>Genome Sequencing of the Endangered Kingdonia uniflora (Circaeasteraceae, Ranunculales) Reveals Potential Mechanisms of Evolutionary Specialization.</title>
        <authorList>
            <person name="Sun Y."/>
            <person name="Deng T."/>
            <person name="Zhang A."/>
            <person name="Moore M.J."/>
            <person name="Landis J.B."/>
            <person name="Lin N."/>
            <person name="Zhang H."/>
            <person name="Zhang X."/>
            <person name="Huang J."/>
            <person name="Zhang X."/>
            <person name="Sun H."/>
            <person name="Wang H."/>
        </authorList>
    </citation>
    <scope>NUCLEOTIDE SEQUENCE [LARGE SCALE GENOMIC DNA]</scope>
    <source>
        <strain evidence="1">TB1705</strain>
        <tissue evidence="1">Leaf</tissue>
    </source>
</reference>
<dbReference type="PANTHER" id="PTHR31280">
    <property type="entry name" value="PROTEIN UNC-13 HOMOLOG"/>
    <property type="match status" value="1"/>
</dbReference>